<reference evidence="2 3" key="1">
    <citation type="submission" date="2018-09" db="EMBL/GenBank/DDBJ databases">
        <authorList>
            <person name="Wang Z."/>
        </authorList>
    </citation>
    <scope>NUCLEOTIDE SEQUENCE [LARGE SCALE GENOMIC DNA]</scope>
    <source>
        <strain evidence="2 3">ALS 81</strain>
    </source>
</reference>
<dbReference type="Proteomes" id="UP000286482">
    <property type="component" value="Unassembled WGS sequence"/>
</dbReference>
<feature type="chain" id="PRO_5019517553" evidence="1">
    <location>
        <begin position="21"/>
        <end position="566"/>
    </location>
</feature>
<name>A0A420ENM2_9ALTE</name>
<evidence type="ECO:0000256" key="1">
    <source>
        <dbReference type="SAM" id="SignalP"/>
    </source>
</evidence>
<dbReference type="InterPro" id="IPR021730">
    <property type="entry name" value="YdbH"/>
</dbReference>
<organism evidence="2 3">
    <name type="scientific">Alginatibacterium sediminis</name>
    <dbReference type="NCBI Taxonomy" id="2164068"/>
    <lineage>
        <taxon>Bacteria</taxon>
        <taxon>Pseudomonadati</taxon>
        <taxon>Pseudomonadota</taxon>
        <taxon>Gammaproteobacteria</taxon>
        <taxon>Alteromonadales</taxon>
        <taxon>Alteromonadaceae</taxon>
        <taxon>Alginatibacterium</taxon>
    </lineage>
</organism>
<keyword evidence="3" id="KW-1185">Reference proteome</keyword>
<proteinExistence type="predicted"/>
<dbReference type="RefSeq" id="WP_120352989.1">
    <property type="nucleotide sequence ID" value="NZ_RAQO01000001.1"/>
</dbReference>
<accession>A0A420ENM2</accession>
<dbReference type="AlphaFoldDB" id="A0A420ENM2"/>
<dbReference type="EMBL" id="RAQO01000001">
    <property type="protein sequence ID" value="RKF22186.1"/>
    <property type="molecule type" value="Genomic_DNA"/>
</dbReference>
<evidence type="ECO:0000313" key="2">
    <source>
        <dbReference type="EMBL" id="RKF22186.1"/>
    </source>
</evidence>
<comment type="caution">
    <text evidence="2">The sequence shown here is derived from an EMBL/GenBank/DDBJ whole genome shotgun (WGS) entry which is preliminary data.</text>
</comment>
<dbReference type="OrthoDB" id="5596796at2"/>
<sequence length="566" mass="63791">MWARVLLWILCLVSTPTLNAQNVFSLENFEWADCPELQIDGITTQLATSLQIHITNLNLDTQCLQNSTSNQPLNRETLKALIQSSLNQIQNLGSQLPDFNLSIENLSIVDATRSYHTKLYLSHDAGHFDLKLNSKQGLELEALIDAQQLSINKLRVDEGFLKSFGFSLADELSSIALQGSLWPQLSLKAQTRLRKPSQSINLSIKHWENSLIKLESKTDFNFQQWLLPVFSISIKEQGTWSASAPELQLSAQGTWHWPTMGHINTLKTTGTLKANYNPLWLNYIPNLEFPKALQLLNAAINGSWQSQGLHLPELKLALSDGHALWDDISIDGLNIESKATQNSQGLWTHQGQLKLHQLDIGVPVTDIHAQWWQALARPIDDISALRVQALKFEVLQGIFSIPSLHLPLPSQASLSFRNLEMSQLTQLYPDLSLAAQGTLRGQLPLELSQQGLSIHDGHVRLDPARGYVRLSHPSVLEMKTQHQSLDFSLSLLEDFSFEQLHADVSLSTEGEMSFAARIQGFNQSVTPRRIDLNYTHQENIYQLMRSLRIGDELSGKLQEWIDRYSN</sequence>
<dbReference type="Pfam" id="PF11739">
    <property type="entry name" value="YdbH-like"/>
    <property type="match status" value="2"/>
</dbReference>
<evidence type="ECO:0000313" key="3">
    <source>
        <dbReference type="Proteomes" id="UP000286482"/>
    </source>
</evidence>
<keyword evidence="1" id="KW-0732">Signal</keyword>
<gene>
    <name evidence="2" type="ORF">DBZ36_00635</name>
</gene>
<feature type="signal peptide" evidence="1">
    <location>
        <begin position="1"/>
        <end position="20"/>
    </location>
</feature>
<protein>
    <submittedName>
        <fullName evidence="2">Uncharacterized protein</fullName>
    </submittedName>
</protein>